<dbReference type="EMBL" id="JACLAU010000029">
    <property type="protein sequence ID" value="MBC2652892.1"/>
    <property type="molecule type" value="Genomic_DNA"/>
</dbReference>
<organism evidence="3 4">
    <name type="scientific">Novosphingobium aerophilum</name>
    <dbReference type="NCBI Taxonomy" id="2839843"/>
    <lineage>
        <taxon>Bacteria</taxon>
        <taxon>Pseudomonadati</taxon>
        <taxon>Pseudomonadota</taxon>
        <taxon>Alphaproteobacteria</taxon>
        <taxon>Sphingomonadales</taxon>
        <taxon>Sphingomonadaceae</taxon>
        <taxon>Novosphingobium</taxon>
    </lineage>
</organism>
<keyword evidence="1 3" id="KW-0378">Hydrolase</keyword>
<dbReference type="InterPro" id="IPR050300">
    <property type="entry name" value="GDXG_lipolytic_enzyme"/>
</dbReference>
<evidence type="ECO:0000313" key="4">
    <source>
        <dbReference type="Proteomes" id="UP000520156"/>
    </source>
</evidence>
<protein>
    <submittedName>
        <fullName evidence="3">Alpha/beta hydrolase</fullName>
    </submittedName>
</protein>
<dbReference type="InterPro" id="IPR049492">
    <property type="entry name" value="BD-FAE-like_dom"/>
</dbReference>
<dbReference type="AlphaFoldDB" id="A0A7X1F9J0"/>
<sequence>MRKVAISMLAGLAVVGVGLGSTWAEAREGSLREMLRARIAERRLAGNDANTAPPAARPQSLTYGPDPLQVLDFWPAQRPAGAAKAPAPLIVFVHGGGWKRGSKDNAAGGWKQVHYPAAGYAYASINYRLVPGATVEQQGADVAAALKALLDRAGPLGIDRSRVVLMGHSAGAHLVALVGTDEQYLRGAGLSFRAVTGVVPIDGAAYDVPRQIAEGGRFMHDTYLEAFGSDPARQRALSPTLQAAAPNAPAFLLVHVQREDGVAQNKALEAALRQAGTRVERKDFPGTGLSGHAEINRRMGDPDYAATPVTDAWLKQMFGG</sequence>
<evidence type="ECO:0000259" key="2">
    <source>
        <dbReference type="Pfam" id="PF20434"/>
    </source>
</evidence>
<dbReference type="Proteomes" id="UP000520156">
    <property type="component" value="Unassembled WGS sequence"/>
</dbReference>
<dbReference type="GO" id="GO:0016787">
    <property type="term" value="F:hydrolase activity"/>
    <property type="evidence" value="ECO:0007669"/>
    <property type="project" value="UniProtKB-KW"/>
</dbReference>
<evidence type="ECO:0000313" key="3">
    <source>
        <dbReference type="EMBL" id="MBC2652892.1"/>
    </source>
</evidence>
<evidence type="ECO:0000256" key="1">
    <source>
        <dbReference type="ARBA" id="ARBA00022801"/>
    </source>
</evidence>
<dbReference type="SUPFAM" id="SSF53474">
    <property type="entry name" value="alpha/beta-Hydrolases"/>
    <property type="match status" value="1"/>
</dbReference>
<name>A0A7X1F9J0_9SPHN</name>
<gene>
    <name evidence="3" type="ORF">H7F49_14435</name>
</gene>
<feature type="domain" description="BD-FAE-like" evidence="2">
    <location>
        <begin position="83"/>
        <end position="183"/>
    </location>
</feature>
<comment type="caution">
    <text evidence="3">The sequence shown here is derived from an EMBL/GenBank/DDBJ whole genome shotgun (WGS) entry which is preliminary data.</text>
</comment>
<proteinExistence type="predicted"/>
<dbReference type="InterPro" id="IPR029058">
    <property type="entry name" value="AB_hydrolase_fold"/>
</dbReference>
<dbReference type="Pfam" id="PF20434">
    <property type="entry name" value="BD-FAE"/>
    <property type="match status" value="1"/>
</dbReference>
<accession>A0A7X1F9J0</accession>
<dbReference type="PANTHER" id="PTHR48081">
    <property type="entry name" value="AB HYDROLASE SUPERFAMILY PROTEIN C4A8.06C"/>
    <property type="match status" value="1"/>
</dbReference>
<keyword evidence="4" id="KW-1185">Reference proteome</keyword>
<dbReference type="Gene3D" id="3.40.50.1820">
    <property type="entry name" value="alpha/beta hydrolase"/>
    <property type="match status" value="1"/>
</dbReference>
<reference evidence="3 4" key="1">
    <citation type="submission" date="2020-08" db="EMBL/GenBank/DDBJ databases">
        <title>The genome sequence of Novosphingobium flavum 4Y4.</title>
        <authorList>
            <person name="Liu Y."/>
        </authorList>
    </citation>
    <scope>NUCLEOTIDE SEQUENCE [LARGE SCALE GENOMIC DNA]</scope>
    <source>
        <strain evidence="3 4">4Y4</strain>
    </source>
</reference>
<dbReference type="PANTHER" id="PTHR48081:SF33">
    <property type="entry name" value="KYNURENINE FORMAMIDASE"/>
    <property type="match status" value="1"/>
</dbReference>